<organism evidence="1 2">
    <name type="scientific">Exidia glandulosa HHB12029</name>
    <dbReference type="NCBI Taxonomy" id="1314781"/>
    <lineage>
        <taxon>Eukaryota</taxon>
        <taxon>Fungi</taxon>
        <taxon>Dikarya</taxon>
        <taxon>Basidiomycota</taxon>
        <taxon>Agaricomycotina</taxon>
        <taxon>Agaricomycetes</taxon>
        <taxon>Auriculariales</taxon>
        <taxon>Exidiaceae</taxon>
        <taxon>Exidia</taxon>
    </lineage>
</organism>
<dbReference type="EMBL" id="KV427376">
    <property type="protein sequence ID" value="KZV77908.1"/>
    <property type="molecule type" value="Genomic_DNA"/>
</dbReference>
<protein>
    <recommendedName>
        <fullName evidence="3">Reverse transcriptase zinc-binding domain-containing protein</fullName>
    </recommendedName>
</protein>
<sequence>MPDTDEDLLQKLSEVQVMFIRRSLGVHKRSVLAPLYTETGLIPLSYRRLDFVLRYLVYALQRPADTYVREALTDSMTLATQGHQCWFMDLQLTVLKLRAPFALTVVPTPDAQAVETLRSKVSVHAFDTLRSELSTNTKLYLIRDRKGPCAVLRPYLQVINADHRYAITRLLLSCHSLSVERLRWVERYREKVPHNERLCRFCQASVETPEHVLLSCEANPGIAARTSRYLDSVESATAAPLPLRDEYDDVT</sequence>
<dbReference type="AlphaFoldDB" id="A0A166MDF6"/>
<evidence type="ECO:0000313" key="2">
    <source>
        <dbReference type="Proteomes" id="UP000077266"/>
    </source>
</evidence>
<keyword evidence="2" id="KW-1185">Reference proteome</keyword>
<proteinExistence type="predicted"/>
<accession>A0A166MDF6</accession>
<dbReference type="OrthoDB" id="2968572at2759"/>
<name>A0A166MDF6_EXIGL</name>
<dbReference type="InParanoid" id="A0A166MDF6"/>
<dbReference type="STRING" id="1314781.A0A166MDF6"/>
<evidence type="ECO:0000313" key="1">
    <source>
        <dbReference type="EMBL" id="KZV77908.1"/>
    </source>
</evidence>
<evidence type="ECO:0008006" key="3">
    <source>
        <dbReference type="Google" id="ProtNLM"/>
    </source>
</evidence>
<dbReference type="Proteomes" id="UP000077266">
    <property type="component" value="Unassembled WGS sequence"/>
</dbReference>
<gene>
    <name evidence="1" type="ORF">EXIGLDRAFT_784599</name>
</gene>
<reference evidence="1 2" key="1">
    <citation type="journal article" date="2016" name="Mol. Biol. Evol.">
        <title>Comparative Genomics of Early-Diverging Mushroom-Forming Fungi Provides Insights into the Origins of Lignocellulose Decay Capabilities.</title>
        <authorList>
            <person name="Nagy L.G."/>
            <person name="Riley R."/>
            <person name="Tritt A."/>
            <person name="Adam C."/>
            <person name="Daum C."/>
            <person name="Floudas D."/>
            <person name="Sun H."/>
            <person name="Yadav J.S."/>
            <person name="Pangilinan J."/>
            <person name="Larsson K.H."/>
            <person name="Matsuura K."/>
            <person name="Barry K."/>
            <person name="Labutti K."/>
            <person name="Kuo R."/>
            <person name="Ohm R.A."/>
            <person name="Bhattacharya S.S."/>
            <person name="Shirouzu T."/>
            <person name="Yoshinaga Y."/>
            <person name="Martin F.M."/>
            <person name="Grigoriev I.V."/>
            <person name="Hibbett D.S."/>
        </authorList>
    </citation>
    <scope>NUCLEOTIDE SEQUENCE [LARGE SCALE GENOMIC DNA]</scope>
    <source>
        <strain evidence="1 2">HHB12029</strain>
    </source>
</reference>